<dbReference type="EMBL" id="JAQQWL010000006">
    <property type="protein sequence ID" value="KAK8069833.1"/>
    <property type="molecule type" value="Genomic_DNA"/>
</dbReference>
<accession>A0ABR1VF67</accession>
<proteinExistence type="predicted"/>
<name>A0ABR1VF67_9PEZI</name>
<gene>
    <name evidence="1" type="ORF">PG994_006449</name>
</gene>
<evidence type="ECO:0000313" key="1">
    <source>
        <dbReference type="EMBL" id="KAK8069833.1"/>
    </source>
</evidence>
<dbReference type="GeneID" id="92090921"/>
<dbReference type="RefSeq" id="XP_066717127.1">
    <property type="nucleotide sequence ID" value="XM_066857858.1"/>
</dbReference>
<reference evidence="1 2" key="1">
    <citation type="submission" date="2023-01" db="EMBL/GenBank/DDBJ databases">
        <title>Analysis of 21 Apiospora genomes using comparative genomics revels a genus with tremendous synthesis potential of carbohydrate active enzymes and secondary metabolites.</title>
        <authorList>
            <person name="Sorensen T."/>
        </authorList>
    </citation>
    <scope>NUCLEOTIDE SEQUENCE [LARGE SCALE GENOMIC DNA]</scope>
    <source>
        <strain evidence="1 2">CBS 135458</strain>
    </source>
</reference>
<dbReference type="Proteomes" id="UP001480595">
    <property type="component" value="Unassembled WGS sequence"/>
</dbReference>
<comment type="caution">
    <text evidence="1">The sequence shown here is derived from an EMBL/GenBank/DDBJ whole genome shotgun (WGS) entry which is preliminary data.</text>
</comment>
<sequence length="154" mass="17375">MASPQLYRLEIAPLFNGLSEQEKHYAHYMARYMVAWFFRLSFTRSELMRLEQSRLVGRQDHLPTGFPESLPIYDFILALYQSCDGDWASIVGSGIVTDEDMASFLEYAAQFLSNVGNHYGSGDQKFVPRLSPGALETLATSSPTAKALYAQFKD</sequence>
<organism evidence="1 2">
    <name type="scientific">Apiospora phragmitis</name>
    <dbReference type="NCBI Taxonomy" id="2905665"/>
    <lineage>
        <taxon>Eukaryota</taxon>
        <taxon>Fungi</taxon>
        <taxon>Dikarya</taxon>
        <taxon>Ascomycota</taxon>
        <taxon>Pezizomycotina</taxon>
        <taxon>Sordariomycetes</taxon>
        <taxon>Xylariomycetidae</taxon>
        <taxon>Amphisphaeriales</taxon>
        <taxon>Apiosporaceae</taxon>
        <taxon>Apiospora</taxon>
    </lineage>
</organism>
<keyword evidence="2" id="KW-1185">Reference proteome</keyword>
<protein>
    <submittedName>
        <fullName evidence="1">Dipeptidyl peptidase III</fullName>
    </submittedName>
</protein>
<evidence type="ECO:0000313" key="2">
    <source>
        <dbReference type="Proteomes" id="UP001480595"/>
    </source>
</evidence>